<organism evidence="4 5">
    <name type="scientific">Liquidambar formosana</name>
    <name type="common">Formosan gum</name>
    <dbReference type="NCBI Taxonomy" id="63359"/>
    <lineage>
        <taxon>Eukaryota</taxon>
        <taxon>Viridiplantae</taxon>
        <taxon>Streptophyta</taxon>
        <taxon>Embryophyta</taxon>
        <taxon>Tracheophyta</taxon>
        <taxon>Spermatophyta</taxon>
        <taxon>Magnoliopsida</taxon>
        <taxon>eudicotyledons</taxon>
        <taxon>Gunneridae</taxon>
        <taxon>Pentapetalae</taxon>
        <taxon>Saxifragales</taxon>
        <taxon>Altingiaceae</taxon>
        <taxon>Liquidambar</taxon>
    </lineage>
</organism>
<dbReference type="Gene3D" id="3.30.559.10">
    <property type="entry name" value="Chloramphenicol acetyltransferase-like domain"/>
    <property type="match status" value="2"/>
</dbReference>
<dbReference type="Pfam" id="PF02458">
    <property type="entry name" value="Transferase"/>
    <property type="match status" value="1"/>
</dbReference>
<evidence type="ECO:0000256" key="2">
    <source>
        <dbReference type="ARBA" id="ARBA00022679"/>
    </source>
</evidence>
<gene>
    <name evidence="4" type="ORF">L1049_015280</name>
</gene>
<keyword evidence="5" id="KW-1185">Reference proteome</keyword>
<reference evidence="4 5" key="1">
    <citation type="journal article" date="2024" name="Plant J.">
        <title>Genome sequences and population genomics reveal climatic adaptation and genomic divergence between two closely related sweetgum species.</title>
        <authorList>
            <person name="Xu W.Q."/>
            <person name="Ren C.Q."/>
            <person name="Zhang X.Y."/>
            <person name="Comes H.P."/>
            <person name="Liu X.H."/>
            <person name="Li Y.G."/>
            <person name="Kettle C.J."/>
            <person name="Jalonen R."/>
            <person name="Gaisberger H."/>
            <person name="Ma Y.Z."/>
            <person name="Qiu Y.X."/>
        </authorList>
    </citation>
    <scope>NUCLEOTIDE SEQUENCE [LARGE SCALE GENOMIC DNA]</scope>
    <source>
        <strain evidence="4">Hangzhou</strain>
    </source>
</reference>
<evidence type="ECO:0000313" key="4">
    <source>
        <dbReference type="EMBL" id="KAK9286874.1"/>
    </source>
</evidence>
<dbReference type="AlphaFoldDB" id="A0AAP0RYM1"/>
<keyword evidence="3" id="KW-0012">Acyltransferase</keyword>
<protein>
    <submittedName>
        <fullName evidence="4">Uncharacterized protein</fullName>
    </submittedName>
</protein>
<keyword evidence="2" id="KW-0808">Transferase</keyword>
<dbReference type="Proteomes" id="UP001415857">
    <property type="component" value="Unassembled WGS sequence"/>
</dbReference>
<evidence type="ECO:0000313" key="5">
    <source>
        <dbReference type="Proteomes" id="UP001415857"/>
    </source>
</evidence>
<accession>A0AAP0RYM1</accession>
<comment type="caution">
    <text evidence="4">The sequence shown here is derived from an EMBL/GenBank/DDBJ whole genome shotgun (WGS) entry which is preliminary data.</text>
</comment>
<comment type="similarity">
    <text evidence="1">Belongs to the plant acyltransferase family.</text>
</comment>
<dbReference type="PANTHER" id="PTHR31623:SF83">
    <property type="entry name" value="ACETYL-COA-BENZYLALCOHOL ACETYLTRANSFERASE-LIKE"/>
    <property type="match status" value="1"/>
</dbReference>
<evidence type="ECO:0000256" key="1">
    <source>
        <dbReference type="ARBA" id="ARBA00009861"/>
    </source>
</evidence>
<dbReference type="PANTHER" id="PTHR31623">
    <property type="entry name" value="F21J9.9"/>
    <property type="match status" value="1"/>
</dbReference>
<dbReference type="GO" id="GO:0016746">
    <property type="term" value="F:acyltransferase activity"/>
    <property type="evidence" value="ECO:0007669"/>
    <property type="project" value="UniProtKB-KW"/>
</dbReference>
<sequence length="440" mass="49248">MKIQILSRKFIKPSSPTPHHLKKMKLSFIDQIAPSVYPPFIFYYPADGSSRCRAENIERRDRLEKSLSDTLRLYYPLAGRFIKDDLLIDCNDHGVEYLEVQVHGQLVQLLHGEPKIELLSPLVPFAAESDTSPLVVIQINVFDCGGLVIGMRASHRIVDAFTYATFVNGWAAASRVGINQVIGPSFGIASFLPERDVSWVKSLKPQPSKNNGSKFVMKSFVFDRATILSLKAKAKTGAGGLLVQREPSKVDVVIALIWRALIGVAKAKHGYLRPSLLGQLMNFRGKLSIIPENSCGNLYRHFSARFLGDESKMELHDLVSLIQNAKRKTVAECEKLLDGDFGPMMVINSMNEFHEEMYKEEVDVCSFSSLCGFPLYDADFGWGKPAWVSRACISSEHNVLMDTKRGDGIEAWVSLEEKNMLQFLQDPTIQCSVSLTRSLL</sequence>
<evidence type="ECO:0000256" key="3">
    <source>
        <dbReference type="ARBA" id="ARBA00023315"/>
    </source>
</evidence>
<proteinExistence type="inferred from homology"/>
<dbReference type="InterPro" id="IPR023213">
    <property type="entry name" value="CAT-like_dom_sf"/>
</dbReference>
<name>A0AAP0RYM1_LIQFO</name>
<dbReference type="EMBL" id="JBBPBK010000004">
    <property type="protein sequence ID" value="KAK9286874.1"/>
    <property type="molecule type" value="Genomic_DNA"/>
</dbReference>